<dbReference type="RefSeq" id="WP_158269204.1">
    <property type="nucleotide sequence ID" value="NZ_QBKT01000011.1"/>
</dbReference>
<evidence type="ECO:0000313" key="2">
    <source>
        <dbReference type="Proteomes" id="UP000244090"/>
    </source>
</evidence>
<protein>
    <submittedName>
        <fullName evidence="1">Uncharacterized protein</fullName>
    </submittedName>
</protein>
<name>A0A2T6BSG6_9FLAO</name>
<accession>A0A2T6BSG6</accession>
<evidence type="ECO:0000313" key="1">
    <source>
        <dbReference type="EMBL" id="PTX59028.1"/>
    </source>
</evidence>
<organism evidence="1 2">
    <name type="scientific">Kordia periserrulae</name>
    <dbReference type="NCBI Taxonomy" id="701523"/>
    <lineage>
        <taxon>Bacteria</taxon>
        <taxon>Pseudomonadati</taxon>
        <taxon>Bacteroidota</taxon>
        <taxon>Flavobacteriia</taxon>
        <taxon>Flavobacteriales</taxon>
        <taxon>Flavobacteriaceae</taxon>
        <taxon>Kordia</taxon>
    </lineage>
</organism>
<dbReference type="EMBL" id="QBKT01000011">
    <property type="protein sequence ID" value="PTX59028.1"/>
    <property type="molecule type" value="Genomic_DNA"/>
</dbReference>
<proteinExistence type="predicted"/>
<dbReference type="AlphaFoldDB" id="A0A2T6BSG6"/>
<gene>
    <name evidence="1" type="ORF">C8N46_11197</name>
</gene>
<dbReference type="Proteomes" id="UP000244090">
    <property type="component" value="Unassembled WGS sequence"/>
</dbReference>
<keyword evidence="2" id="KW-1185">Reference proteome</keyword>
<comment type="caution">
    <text evidence="1">The sequence shown here is derived from an EMBL/GenBank/DDBJ whole genome shotgun (WGS) entry which is preliminary data.</text>
</comment>
<sequence length="49" mass="5333">MKSKRLINLNLAKETISTFDTAAIKGGATQSNQQQTGCQTNCTATTQWE</sequence>
<reference evidence="1 2" key="1">
    <citation type="submission" date="2018-04" db="EMBL/GenBank/DDBJ databases">
        <title>Genomic Encyclopedia of Archaeal and Bacterial Type Strains, Phase II (KMG-II): from individual species to whole genera.</title>
        <authorList>
            <person name="Goeker M."/>
        </authorList>
    </citation>
    <scope>NUCLEOTIDE SEQUENCE [LARGE SCALE GENOMIC DNA]</scope>
    <source>
        <strain evidence="1 2">DSM 25731</strain>
    </source>
</reference>